<dbReference type="Pfam" id="PF25519">
    <property type="entry name" value="ILCR1_N"/>
    <property type="match status" value="1"/>
</dbReference>
<proteinExistence type="predicted"/>
<dbReference type="PROSITE" id="PS51534">
    <property type="entry name" value="SEFIR"/>
    <property type="match status" value="1"/>
</dbReference>
<evidence type="ECO:0000256" key="4">
    <source>
        <dbReference type="ARBA" id="ARBA00022989"/>
    </source>
</evidence>
<reference evidence="12" key="1">
    <citation type="submission" date="2022-11" db="UniProtKB">
        <authorList>
            <consortium name="WormBaseParasite"/>
        </authorList>
    </citation>
    <scope>IDENTIFICATION</scope>
</reference>
<feature type="compositionally biased region" description="Polar residues" evidence="8">
    <location>
        <begin position="733"/>
        <end position="753"/>
    </location>
</feature>
<keyword evidence="6" id="KW-0675">Receptor</keyword>
<name>A0A915PH93_9BILA</name>
<organism evidence="11 12">
    <name type="scientific">Setaria digitata</name>
    <dbReference type="NCBI Taxonomy" id="48799"/>
    <lineage>
        <taxon>Eukaryota</taxon>
        <taxon>Metazoa</taxon>
        <taxon>Ecdysozoa</taxon>
        <taxon>Nematoda</taxon>
        <taxon>Chromadorea</taxon>
        <taxon>Rhabditida</taxon>
        <taxon>Spirurina</taxon>
        <taxon>Spiruromorpha</taxon>
        <taxon>Filarioidea</taxon>
        <taxon>Setariidae</taxon>
        <taxon>Setaria</taxon>
    </lineage>
</organism>
<accession>A0A915PH93</accession>
<evidence type="ECO:0000256" key="8">
    <source>
        <dbReference type="SAM" id="MobiDB-lite"/>
    </source>
</evidence>
<dbReference type="InterPro" id="IPR057066">
    <property type="entry name" value="Ig_ILCR1"/>
</dbReference>
<evidence type="ECO:0000313" key="11">
    <source>
        <dbReference type="Proteomes" id="UP000887581"/>
    </source>
</evidence>
<dbReference type="WBParaSite" id="sdigi.contig16.g1545.t1">
    <property type="protein sequence ID" value="sdigi.contig16.g1545.t1"/>
    <property type="gene ID" value="sdigi.contig16.g1545"/>
</dbReference>
<dbReference type="AlphaFoldDB" id="A0A915PH93"/>
<dbReference type="Gene3D" id="3.40.50.11530">
    <property type="match status" value="1"/>
</dbReference>
<feature type="domain" description="SEFIR" evidence="10">
    <location>
        <begin position="452"/>
        <end position="594"/>
    </location>
</feature>
<keyword evidence="7" id="KW-0325">Glycoprotein</keyword>
<evidence type="ECO:0000256" key="6">
    <source>
        <dbReference type="ARBA" id="ARBA00023170"/>
    </source>
</evidence>
<keyword evidence="2 9" id="KW-0812">Transmembrane</keyword>
<dbReference type="Pfam" id="PF23608">
    <property type="entry name" value="Ig_ILCR1"/>
    <property type="match status" value="1"/>
</dbReference>
<keyword evidence="5 9" id="KW-0472">Membrane</keyword>
<evidence type="ECO:0000313" key="12">
    <source>
        <dbReference type="WBParaSite" id="sdigi.contig16.g1545.t1"/>
    </source>
</evidence>
<dbReference type="GO" id="GO:0030368">
    <property type="term" value="F:interleukin-17 receptor activity"/>
    <property type="evidence" value="ECO:0007669"/>
    <property type="project" value="InterPro"/>
</dbReference>
<sequence length="778" mass="88829">MIHDQIGKRSIVYSRPEYIINVLPEWNSNFDWGVQCNVTAVTINCDDEIVTDNKSIVNISKVEDGAMITFAHDIRVEPFARVITRHAKQTYQLSVDISWQLPPNSLLSFLLSVWLLWLYSDEIPIQVIKFYATLKDTEQLFVNFISPVLVPNWNAQPRFHFTSESLFEFDEAYDIKLRSLLKTVNQTAVLQKHILMPHHPDYYSDPVTEHDSNLQASRWTGGFRRILVHSIARTIQVEFVGAPAHYCFEGYEVRLKDESGLELLRSAIVPLEMMYMEYVGNQTILFGEYNFTDLEVDQYFMPSVIPIERSRDGRCLCPVLSTNPFDNRMVCSCIAADWHKVRIQRVEKPLSILPEVGKNNTLIFHSERNSSGYIWTVLLAIVFLVISLLIFFLLYILYLYHIRHRLTSKAVRIRFITDHPPPTTLCSSRAPLIHSGLISFLNLKQTFLVSAQLNVLLIYSHDSSLHEECVLLFAEYLRNIFNFNVHLDVWDIVQIERNLLDYISASILNADKVVVINSEGAYYHYRCKIEQEYLIERKEPQPLDSLFDKQIDQVLVHSSVISARFKYTQPSFVLPPLSCSLQYIIPDNISAFIYNLSGSITKNDSRIVSHSLAYSKLLTAVTETSKTLENNPGWFIASHWRVARPISIDKQNRIAVRNDIDKSIKESNNNDVKTVRVLTEPELLPELPHELITASRSVVTVSSGINFEAESSMGALQIQMSASTHNSGDEENNPTSQSDQPNNFPLTDGSNSFGKPFPTDGHALHDSGFISGKNITNT</sequence>
<dbReference type="Pfam" id="PF08357">
    <property type="entry name" value="SEFIR"/>
    <property type="match status" value="1"/>
</dbReference>
<comment type="subcellular location">
    <subcellularLocation>
        <location evidence="1">Membrane</location>
        <topology evidence="1">Single-pass type I membrane protein</topology>
    </subcellularLocation>
</comment>
<dbReference type="GO" id="GO:0016020">
    <property type="term" value="C:membrane"/>
    <property type="evidence" value="ECO:0007669"/>
    <property type="project" value="UniProtKB-SubCell"/>
</dbReference>
<evidence type="ECO:0000256" key="1">
    <source>
        <dbReference type="ARBA" id="ARBA00004479"/>
    </source>
</evidence>
<keyword evidence="11" id="KW-1185">Reference proteome</keyword>
<keyword evidence="4 9" id="KW-1133">Transmembrane helix</keyword>
<feature type="region of interest" description="Disordered" evidence="8">
    <location>
        <begin position="722"/>
        <end position="778"/>
    </location>
</feature>
<dbReference type="InterPro" id="IPR039465">
    <property type="entry name" value="IL-17_rcpt-like"/>
</dbReference>
<protein>
    <submittedName>
        <fullName evidence="12">SEFIR domain-containing protein</fullName>
    </submittedName>
</protein>
<dbReference type="Proteomes" id="UP000887581">
    <property type="component" value="Unplaced"/>
</dbReference>
<dbReference type="PANTHER" id="PTHR15583:SF20">
    <property type="entry name" value="INTERLEUKIN CYTOKINE RECEPTOR-RELATED PROTEIN 1"/>
    <property type="match status" value="1"/>
</dbReference>
<evidence type="ECO:0000256" key="3">
    <source>
        <dbReference type="ARBA" id="ARBA00022729"/>
    </source>
</evidence>
<feature type="transmembrane region" description="Helical" evidence="9">
    <location>
        <begin position="373"/>
        <end position="400"/>
    </location>
</feature>
<dbReference type="PANTHER" id="PTHR15583">
    <property type="entry name" value="INTERLEUKIN-17 RECEPTOR"/>
    <property type="match status" value="1"/>
</dbReference>
<evidence type="ECO:0000256" key="5">
    <source>
        <dbReference type="ARBA" id="ARBA00023136"/>
    </source>
</evidence>
<keyword evidence="3" id="KW-0732">Signal</keyword>
<evidence type="ECO:0000259" key="10">
    <source>
        <dbReference type="PROSITE" id="PS51534"/>
    </source>
</evidence>
<evidence type="ECO:0000256" key="7">
    <source>
        <dbReference type="ARBA" id="ARBA00023180"/>
    </source>
</evidence>
<dbReference type="InterPro" id="IPR013568">
    <property type="entry name" value="SEFIR_dom"/>
</dbReference>
<evidence type="ECO:0000256" key="9">
    <source>
        <dbReference type="SAM" id="Phobius"/>
    </source>
</evidence>
<dbReference type="InterPro" id="IPR035897">
    <property type="entry name" value="Toll_tir_struct_dom_sf"/>
</dbReference>
<evidence type="ECO:0000256" key="2">
    <source>
        <dbReference type="ARBA" id="ARBA00022692"/>
    </source>
</evidence>
<dbReference type="SUPFAM" id="SSF52200">
    <property type="entry name" value="Toll/Interleukin receptor TIR domain"/>
    <property type="match status" value="1"/>
</dbReference>